<keyword evidence="1" id="KW-0812">Transmembrane</keyword>
<dbReference type="EMBL" id="QXFH01000076">
    <property type="protein sequence ID" value="RIV31577.1"/>
    <property type="molecule type" value="Genomic_DNA"/>
</dbReference>
<gene>
    <name evidence="2" type="ORF">D2V08_14125</name>
</gene>
<dbReference type="OrthoDB" id="978006at2"/>
<organism evidence="2 3">
    <name type="scientific">Flagellimonas lutimaris</name>
    <dbReference type="NCBI Taxonomy" id="475082"/>
    <lineage>
        <taxon>Bacteria</taxon>
        <taxon>Pseudomonadati</taxon>
        <taxon>Bacteroidota</taxon>
        <taxon>Flavobacteriia</taxon>
        <taxon>Flavobacteriales</taxon>
        <taxon>Flavobacteriaceae</taxon>
        <taxon>Flagellimonas</taxon>
    </lineage>
</organism>
<dbReference type="AlphaFoldDB" id="A0A3A1N739"/>
<reference evidence="2 3" key="1">
    <citation type="submission" date="2018-08" db="EMBL/GenBank/DDBJ databases">
        <title>Proposal of Muricauda 72 sp.nov. and Muricauda NH166 sp.nov., isolated from seawater.</title>
        <authorList>
            <person name="Cheng H."/>
            <person name="Wu Y.-H."/>
            <person name="Guo L.-L."/>
            <person name="Xu X.-W."/>
        </authorList>
    </citation>
    <scope>NUCLEOTIDE SEQUENCE [LARGE SCALE GENOMIC DNA]</scope>
    <source>
        <strain evidence="2 3">KCTC 22173</strain>
    </source>
</reference>
<keyword evidence="3" id="KW-1185">Reference proteome</keyword>
<evidence type="ECO:0000313" key="2">
    <source>
        <dbReference type="EMBL" id="RIV31577.1"/>
    </source>
</evidence>
<feature type="transmembrane region" description="Helical" evidence="1">
    <location>
        <begin position="7"/>
        <end position="25"/>
    </location>
</feature>
<protein>
    <submittedName>
        <fullName evidence="2">Uncharacterized protein</fullName>
    </submittedName>
</protein>
<proteinExistence type="predicted"/>
<comment type="caution">
    <text evidence="2">The sequence shown here is derived from an EMBL/GenBank/DDBJ whole genome shotgun (WGS) entry which is preliminary data.</text>
</comment>
<dbReference type="Proteomes" id="UP000266067">
    <property type="component" value="Unassembled WGS sequence"/>
</dbReference>
<keyword evidence="1" id="KW-0472">Membrane</keyword>
<keyword evidence="1" id="KW-1133">Transmembrane helix</keyword>
<evidence type="ECO:0000313" key="3">
    <source>
        <dbReference type="Proteomes" id="UP000266067"/>
    </source>
</evidence>
<dbReference type="RefSeq" id="WP_119608804.1">
    <property type="nucleotide sequence ID" value="NZ_QXFH01000076.1"/>
</dbReference>
<sequence>MRIKKNIVLVYFLMLMGGFVFPQYGNVNGRRPNANFEANLSVNNILRGRDVLQDVLKKKNNVNITLAEIEGEPYIDKKFLPGNIYYKDSLDLGQFLMRYNAYLGEMEVSNPNGSRYINKMDGISIVLNNEKYMVLDYGVDGMIVEQDFFIEKFKGSKSGLYVKYSKILRQGKEAKTSFHTAVPPKFISNESYYLKFGSMNPVKVKLRKNNILRIFPNRTKSLKKYIAEKNLKMNTLDDLVVLLKYYETLK</sequence>
<name>A0A3A1N739_9FLAO</name>
<evidence type="ECO:0000256" key="1">
    <source>
        <dbReference type="SAM" id="Phobius"/>
    </source>
</evidence>
<accession>A0A3A1N739</accession>